<dbReference type="InterPro" id="IPR050537">
    <property type="entry name" value="2-oxoacid_dehydrogenase"/>
</dbReference>
<dbReference type="PROSITE" id="PS50968">
    <property type="entry name" value="BIOTINYL_LIPOYL"/>
    <property type="match status" value="1"/>
</dbReference>
<gene>
    <name evidence="15" type="primary">OGDH2</name>
</gene>
<dbReference type="InterPro" id="IPR000089">
    <property type="entry name" value="Biotin_lipoyl"/>
</dbReference>
<evidence type="ECO:0000256" key="12">
    <source>
        <dbReference type="ARBA" id="ARBA00032406"/>
    </source>
</evidence>
<evidence type="ECO:0000256" key="11">
    <source>
        <dbReference type="ARBA" id="ARBA00023315"/>
    </source>
</evidence>
<proteinExistence type="evidence at transcript level"/>
<evidence type="ECO:0000256" key="4">
    <source>
        <dbReference type="ARBA" id="ARBA00007317"/>
    </source>
</evidence>
<feature type="compositionally biased region" description="Basic and acidic residues" evidence="13">
    <location>
        <begin position="167"/>
        <end position="177"/>
    </location>
</feature>
<dbReference type="Pfam" id="PF00364">
    <property type="entry name" value="Biotin_lipoyl"/>
    <property type="match status" value="1"/>
</dbReference>
<dbReference type="EMBL" id="KT984607">
    <property type="protein sequence ID" value="ANM86827.1"/>
    <property type="molecule type" value="mRNA"/>
</dbReference>
<evidence type="ECO:0000256" key="9">
    <source>
        <dbReference type="ARBA" id="ARBA00022946"/>
    </source>
</evidence>
<feature type="region of interest" description="Disordered" evidence="13">
    <location>
        <begin position="109"/>
        <end position="202"/>
    </location>
</feature>
<name>A0A192ZIS2_9EUKA</name>
<dbReference type="InterPro" id="IPR006255">
    <property type="entry name" value="SucB"/>
</dbReference>
<sequence>MMKPSKPRNPLALSSTPSCLLPPPSGWLRRFLSTAAGSFIINVPDMGDSISEGTVMKFLKKVGDPVAEDDILVQLETDKVTVDVRIPQNGVLAELSAKEGQTVEVGAPLASIAPSGSPEALKLKESRSGKQEGEGGREGGREGDKKAQQNTVSSPTHPSSPSAQHRVVPEKPMKSSDESPPGSSPSDGAYFGPSGQLERRVPMSRMRQRIAERLKGSQNTYALLTTFNEVDMSEVMQLREQFKDEFHDRHGVRLGFMSAFVCASAAALRDQPIVNAVIDGRDVVYRDYVDISVAVASPNGLVVPVLRNCQDMGFADVEREIARLGDKAQKGTLSIAEMQGGTFTISNGGVFGSLLGTPIVNPPQSAILGMHAIQKRPIAVGDQVVIRPMMYIALTYDHRLIDGREAVIFLRKIKQLIENPKKLLLDL</sequence>
<dbReference type="FunFam" id="3.30.559.10:FF:000006">
    <property type="entry name" value="Dihydrolipoyllysine-residue succinyltransferase component of 2-oxoglutarate dehydrogenase complex, mitochondrial"/>
    <property type="match status" value="1"/>
</dbReference>
<dbReference type="PANTHER" id="PTHR43416:SF5">
    <property type="entry name" value="DIHYDROLIPOYLLYSINE-RESIDUE SUCCINYLTRANSFERASE COMPONENT OF 2-OXOGLUTARATE DEHYDROGENASE COMPLEX, MITOCHONDRIAL"/>
    <property type="match status" value="1"/>
</dbReference>
<dbReference type="InterPro" id="IPR001078">
    <property type="entry name" value="2-oxoacid_DH_actylTfrase"/>
</dbReference>
<protein>
    <recommendedName>
        <fullName evidence="5">dihydrolipoyllysine-residue succinyltransferase</fullName>
        <ecNumber evidence="5">2.3.1.61</ecNumber>
    </recommendedName>
    <alternativeName>
        <fullName evidence="12">2-oxoglutarate dehydrogenase complex component E2</fullName>
    </alternativeName>
</protein>
<dbReference type="InterPro" id="IPR023213">
    <property type="entry name" value="CAT-like_dom_sf"/>
</dbReference>
<feature type="compositionally biased region" description="Low complexity" evidence="13">
    <location>
        <begin position="153"/>
        <end position="162"/>
    </location>
</feature>
<dbReference type="EC" id="2.3.1.61" evidence="5"/>
<dbReference type="SUPFAM" id="SSF51230">
    <property type="entry name" value="Single hybrid motif"/>
    <property type="match status" value="1"/>
</dbReference>
<evidence type="ECO:0000256" key="7">
    <source>
        <dbReference type="ARBA" id="ARBA00022679"/>
    </source>
</evidence>
<evidence type="ECO:0000256" key="13">
    <source>
        <dbReference type="SAM" id="MobiDB-lite"/>
    </source>
</evidence>
<dbReference type="CDD" id="cd06849">
    <property type="entry name" value="lipoyl_domain"/>
    <property type="match status" value="1"/>
</dbReference>
<comment type="cofactor">
    <cofactor evidence="1">
        <name>(R)-lipoate</name>
        <dbReference type="ChEBI" id="CHEBI:83088"/>
    </cofactor>
</comment>
<evidence type="ECO:0000256" key="10">
    <source>
        <dbReference type="ARBA" id="ARBA00023128"/>
    </source>
</evidence>
<dbReference type="Gene3D" id="2.40.50.100">
    <property type="match status" value="1"/>
</dbReference>
<dbReference type="GO" id="GO:0045252">
    <property type="term" value="C:oxoglutarate dehydrogenase complex"/>
    <property type="evidence" value="ECO:0007669"/>
    <property type="project" value="InterPro"/>
</dbReference>
<dbReference type="GO" id="GO:0004149">
    <property type="term" value="F:dihydrolipoyllysine-residue succinyltransferase activity"/>
    <property type="evidence" value="ECO:0007669"/>
    <property type="project" value="UniProtKB-EC"/>
</dbReference>
<evidence type="ECO:0000256" key="5">
    <source>
        <dbReference type="ARBA" id="ARBA00012945"/>
    </source>
</evidence>
<dbReference type="GO" id="GO:0006099">
    <property type="term" value="P:tricarboxylic acid cycle"/>
    <property type="evidence" value="ECO:0007669"/>
    <property type="project" value="UniProtKB-KW"/>
</dbReference>
<reference evidence="15" key="1">
    <citation type="journal article" date="2016" name="Mol. Biol. Evol.">
        <title>Novel hydrogenosomes in the microaerophilic jakobid Stygiella incarcerata.</title>
        <authorList>
            <person name="Leger M.M."/>
            <person name="Eme L."/>
            <person name="Hug L.A."/>
            <person name="Roger A.J."/>
        </authorList>
    </citation>
    <scope>NUCLEOTIDE SEQUENCE</scope>
</reference>
<feature type="compositionally biased region" description="Low complexity" evidence="13">
    <location>
        <begin position="178"/>
        <end position="188"/>
    </location>
</feature>
<dbReference type="GO" id="GO:0005739">
    <property type="term" value="C:mitochondrion"/>
    <property type="evidence" value="ECO:0007669"/>
    <property type="project" value="UniProtKB-SubCell"/>
</dbReference>
<evidence type="ECO:0000256" key="8">
    <source>
        <dbReference type="ARBA" id="ARBA00022823"/>
    </source>
</evidence>
<dbReference type="AlphaFoldDB" id="A0A192ZIS2"/>
<dbReference type="InterPro" id="IPR003016">
    <property type="entry name" value="2-oxoA_DH_lipoyl-BS"/>
</dbReference>
<keyword evidence="11" id="KW-0012">Acyltransferase</keyword>
<evidence type="ECO:0000259" key="14">
    <source>
        <dbReference type="PROSITE" id="PS50968"/>
    </source>
</evidence>
<organism evidence="15">
    <name type="scientific">Stygiella incarcerata</name>
    <dbReference type="NCBI Taxonomy" id="1712417"/>
    <lineage>
        <taxon>Eukaryota</taxon>
        <taxon>Discoba</taxon>
        <taxon>Jakobida</taxon>
        <taxon>Andalucina</taxon>
        <taxon>Stygiellidae</taxon>
        <taxon>Stygiella</taxon>
    </lineage>
</organism>
<dbReference type="NCBIfam" id="NF004309">
    <property type="entry name" value="PRK05704.1"/>
    <property type="match status" value="1"/>
</dbReference>
<comment type="similarity">
    <text evidence="4">Belongs to the 2-oxoacid dehydrogenase family.</text>
</comment>
<evidence type="ECO:0000313" key="15">
    <source>
        <dbReference type="EMBL" id="ANM86827.1"/>
    </source>
</evidence>
<keyword evidence="9" id="KW-0809">Transit peptide</keyword>
<keyword evidence="10" id="KW-0496">Mitochondrion</keyword>
<comment type="pathway">
    <text evidence="3">Amino-acid degradation; L-lysine degradation via saccharopine pathway; glutaryl-CoA from L-lysine: step 6/6.</text>
</comment>
<dbReference type="NCBIfam" id="TIGR01347">
    <property type="entry name" value="sucB"/>
    <property type="match status" value="1"/>
</dbReference>
<evidence type="ECO:0000256" key="6">
    <source>
        <dbReference type="ARBA" id="ARBA00022532"/>
    </source>
</evidence>
<dbReference type="PANTHER" id="PTHR43416">
    <property type="entry name" value="DIHYDROLIPOYLLYSINE-RESIDUE SUCCINYLTRANSFERASE COMPONENT OF 2-OXOGLUTARATE DEHYDROGENASE COMPLEX, MITOCHONDRIAL-RELATED"/>
    <property type="match status" value="1"/>
</dbReference>
<feature type="domain" description="Lipoyl-binding" evidence="14">
    <location>
        <begin position="38"/>
        <end position="113"/>
    </location>
</feature>
<keyword evidence="7" id="KW-0808">Transferase</keyword>
<evidence type="ECO:0000256" key="1">
    <source>
        <dbReference type="ARBA" id="ARBA00001938"/>
    </source>
</evidence>
<dbReference type="GO" id="GO:0033512">
    <property type="term" value="P:L-lysine catabolic process to acetyl-CoA via saccharopine"/>
    <property type="evidence" value="ECO:0007669"/>
    <property type="project" value="UniProtKB-UniPathway"/>
</dbReference>
<accession>A0A192ZIS2</accession>
<dbReference type="Pfam" id="PF00198">
    <property type="entry name" value="2-oxoacid_dh"/>
    <property type="match status" value="1"/>
</dbReference>
<dbReference type="SUPFAM" id="SSF52777">
    <property type="entry name" value="CoA-dependent acyltransferases"/>
    <property type="match status" value="1"/>
</dbReference>
<feature type="compositionally biased region" description="Basic and acidic residues" evidence="13">
    <location>
        <begin position="121"/>
        <end position="147"/>
    </location>
</feature>
<dbReference type="UniPathway" id="UPA00868">
    <property type="reaction ID" value="UER00840"/>
</dbReference>
<dbReference type="Gene3D" id="3.30.559.10">
    <property type="entry name" value="Chloramphenicol acetyltransferase-like domain"/>
    <property type="match status" value="1"/>
</dbReference>
<dbReference type="PROSITE" id="PS00189">
    <property type="entry name" value="LIPOYL"/>
    <property type="match status" value="1"/>
</dbReference>
<evidence type="ECO:0000256" key="2">
    <source>
        <dbReference type="ARBA" id="ARBA00004173"/>
    </source>
</evidence>
<keyword evidence="6" id="KW-0816">Tricarboxylic acid cycle</keyword>
<keyword evidence="8" id="KW-0450">Lipoyl</keyword>
<comment type="subcellular location">
    <subcellularLocation>
        <location evidence="2">Mitochondrion</location>
    </subcellularLocation>
</comment>
<dbReference type="InterPro" id="IPR011053">
    <property type="entry name" value="Single_hybrid_motif"/>
</dbReference>
<evidence type="ECO:0000256" key="3">
    <source>
        <dbReference type="ARBA" id="ARBA00005145"/>
    </source>
</evidence>